<reference evidence="1 2" key="1">
    <citation type="submission" date="2020-09" db="EMBL/GenBank/DDBJ databases">
        <title>Paenibacillus sp. strain PR3 16S rRNA gene Genome sequencing and assembly.</title>
        <authorList>
            <person name="Kim J."/>
        </authorList>
    </citation>
    <scope>NUCLEOTIDE SEQUENCE [LARGE SCALE GENOMIC DNA]</scope>
    <source>
        <strain evidence="1 2">PR3</strain>
    </source>
</reference>
<keyword evidence="2" id="KW-1185">Reference proteome</keyword>
<dbReference type="RefSeq" id="WP_191206523.1">
    <property type="nucleotide sequence ID" value="NZ_JACXZA010000008.1"/>
</dbReference>
<proteinExistence type="predicted"/>
<comment type="caution">
    <text evidence="1">The sequence shown here is derived from an EMBL/GenBank/DDBJ whole genome shotgun (WGS) entry which is preliminary data.</text>
</comment>
<sequence>MMLFWKGEHFIYQSANERSNGLLNPPALLLDDTVVFSSDSDQSVIGGLVVHPSKTEVAFPISNSKQPAMLIVSGIDRARAKLTVMNKYILGLSEDESILDIRLTSRLTKVICIRIQQIAEILNFMLSK</sequence>
<evidence type="ECO:0008006" key="3">
    <source>
        <dbReference type="Google" id="ProtNLM"/>
    </source>
</evidence>
<gene>
    <name evidence="1" type="ORF">H8B09_25920</name>
</gene>
<dbReference type="Proteomes" id="UP000609346">
    <property type="component" value="Unassembled WGS sequence"/>
</dbReference>
<accession>A0ABR8N212</accession>
<name>A0ABR8N212_9BACL</name>
<protein>
    <recommendedName>
        <fullName evidence="3">Type II toxin-antitoxin system PemK/MazF family toxin</fullName>
    </recommendedName>
</protein>
<evidence type="ECO:0000313" key="1">
    <source>
        <dbReference type="EMBL" id="MBD3922220.1"/>
    </source>
</evidence>
<evidence type="ECO:0000313" key="2">
    <source>
        <dbReference type="Proteomes" id="UP000609346"/>
    </source>
</evidence>
<dbReference type="EMBL" id="JACXZA010000008">
    <property type="protein sequence ID" value="MBD3922220.1"/>
    <property type="molecule type" value="Genomic_DNA"/>
</dbReference>
<organism evidence="1 2">
    <name type="scientific">Paenibacillus terricola</name>
    <dbReference type="NCBI Taxonomy" id="2763503"/>
    <lineage>
        <taxon>Bacteria</taxon>
        <taxon>Bacillati</taxon>
        <taxon>Bacillota</taxon>
        <taxon>Bacilli</taxon>
        <taxon>Bacillales</taxon>
        <taxon>Paenibacillaceae</taxon>
        <taxon>Paenibacillus</taxon>
    </lineage>
</organism>